<keyword evidence="3" id="KW-1185">Reference proteome</keyword>
<feature type="region of interest" description="Disordered" evidence="1">
    <location>
        <begin position="117"/>
        <end position="137"/>
    </location>
</feature>
<dbReference type="AlphaFoldDB" id="A0A918EYI5"/>
<proteinExistence type="predicted"/>
<evidence type="ECO:0000313" key="2">
    <source>
        <dbReference type="EMBL" id="GGQ81021.1"/>
    </source>
</evidence>
<reference evidence="2" key="2">
    <citation type="submission" date="2020-09" db="EMBL/GenBank/DDBJ databases">
        <authorList>
            <person name="Sun Q."/>
            <person name="Ohkuma M."/>
        </authorList>
    </citation>
    <scope>NUCLEOTIDE SEQUENCE</scope>
    <source>
        <strain evidence="2">JCM 3131</strain>
    </source>
</reference>
<dbReference type="Proteomes" id="UP000620156">
    <property type="component" value="Unassembled WGS sequence"/>
</dbReference>
<evidence type="ECO:0000256" key="1">
    <source>
        <dbReference type="SAM" id="MobiDB-lite"/>
    </source>
</evidence>
<evidence type="ECO:0000313" key="3">
    <source>
        <dbReference type="Proteomes" id="UP000620156"/>
    </source>
</evidence>
<reference evidence="2" key="1">
    <citation type="journal article" date="2014" name="Int. J. Syst. Evol. Microbiol.">
        <title>Complete genome sequence of Corynebacterium casei LMG S-19264T (=DSM 44701T), isolated from a smear-ripened cheese.</title>
        <authorList>
            <consortium name="US DOE Joint Genome Institute (JGI-PGF)"/>
            <person name="Walter F."/>
            <person name="Albersmeier A."/>
            <person name="Kalinowski J."/>
            <person name="Ruckert C."/>
        </authorList>
    </citation>
    <scope>NUCLEOTIDE SEQUENCE</scope>
    <source>
        <strain evidence="2">JCM 3131</strain>
    </source>
</reference>
<comment type="caution">
    <text evidence="2">The sequence shown here is derived from an EMBL/GenBank/DDBJ whole genome shotgun (WGS) entry which is preliminary data.</text>
</comment>
<name>A0A918EYI5_9ACTN</name>
<organism evidence="2 3">
    <name type="scientific">Streptomyces ruber</name>
    <dbReference type="NCBI Taxonomy" id="83378"/>
    <lineage>
        <taxon>Bacteria</taxon>
        <taxon>Bacillati</taxon>
        <taxon>Actinomycetota</taxon>
        <taxon>Actinomycetes</taxon>
        <taxon>Kitasatosporales</taxon>
        <taxon>Streptomycetaceae</taxon>
        <taxon>Streptomyces</taxon>
    </lineage>
</organism>
<gene>
    <name evidence="2" type="ORF">GCM10010145_58440</name>
</gene>
<accession>A0A918EYI5</accession>
<sequence>MAAGSALVGAMATDAWKQARDGVVALWRRVRPERAEEVGRDLDALHGQVLRAREAEDADTEQALQGWWRVRLQELLQQDPHAADELRRLLDDRLAPALAFEERDRIYSVIQHQTVKGGSGTQVGRDCHQGNASLPKA</sequence>
<protein>
    <submittedName>
        <fullName evidence="2">Uncharacterized protein</fullName>
    </submittedName>
</protein>
<dbReference type="EMBL" id="BMQK01000018">
    <property type="protein sequence ID" value="GGQ81021.1"/>
    <property type="molecule type" value="Genomic_DNA"/>
</dbReference>